<dbReference type="EMBL" id="MU003531">
    <property type="protein sequence ID" value="KAF2465235.1"/>
    <property type="molecule type" value="Genomic_DNA"/>
</dbReference>
<gene>
    <name evidence="1" type="ORF">BDR25DRAFT_360876</name>
</gene>
<reference evidence="1" key="1">
    <citation type="journal article" date="2020" name="Stud. Mycol.">
        <title>101 Dothideomycetes genomes: a test case for predicting lifestyles and emergence of pathogens.</title>
        <authorList>
            <person name="Haridas S."/>
            <person name="Albert R."/>
            <person name="Binder M."/>
            <person name="Bloem J."/>
            <person name="Labutti K."/>
            <person name="Salamov A."/>
            <person name="Andreopoulos B."/>
            <person name="Baker S."/>
            <person name="Barry K."/>
            <person name="Bills G."/>
            <person name="Bluhm B."/>
            <person name="Cannon C."/>
            <person name="Castanera R."/>
            <person name="Culley D."/>
            <person name="Daum C."/>
            <person name="Ezra D."/>
            <person name="Gonzalez J."/>
            <person name="Henrissat B."/>
            <person name="Kuo A."/>
            <person name="Liang C."/>
            <person name="Lipzen A."/>
            <person name="Lutzoni F."/>
            <person name="Magnuson J."/>
            <person name="Mondo S."/>
            <person name="Nolan M."/>
            <person name="Ohm R."/>
            <person name="Pangilinan J."/>
            <person name="Park H.-J."/>
            <person name="Ramirez L."/>
            <person name="Alfaro M."/>
            <person name="Sun H."/>
            <person name="Tritt A."/>
            <person name="Yoshinaga Y."/>
            <person name="Zwiers L.-H."/>
            <person name="Turgeon B."/>
            <person name="Goodwin S."/>
            <person name="Spatafora J."/>
            <person name="Crous P."/>
            <person name="Grigoriev I."/>
        </authorList>
    </citation>
    <scope>NUCLEOTIDE SEQUENCE</scope>
    <source>
        <strain evidence="1">ATCC 200398</strain>
    </source>
</reference>
<proteinExistence type="predicted"/>
<protein>
    <submittedName>
        <fullName evidence="1">Uncharacterized protein</fullName>
    </submittedName>
</protein>
<sequence>MTERKSFFYAHGKYMELENCFGKLGWRGPTTLRKRLTYLHVSLIIEGVYSLHSLVISFRKYKMGGESLGFSSRLVKVCGKRAQTVIQLRIRLSRTLTECFTHRNSRSGPLHALPIPLQALKQSNPAFNHNSTIQPSRSNLQSQYSCPMLNPVGRDASNELILLHWRCLYAHRIHTNDFTSTTCRRLETASSKRVYNTQAWYNSKCGKRSHSTNLLVQAKWMVESVGSKATWREIYIFDIVNEAPGAQTWRQLLSLSVYRDDVCRIFAIAIGCVIAILPLLLDACLIHIKLGDGLKGESYYLRYMPPLAAPSFQVVEVGLLKVCAILCFPEIEIVGAKERNGHGFGLLIHPAYEGIMNNT</sequence>
<evidence type="ECO:0000313" key="1">
    <source>
        <dbReference type="EMBL" id="KAF2465235.1"/>
    </source>
</evidence>
<comment type="caution">
    <text evidence="1">The sequence shown here is derived from an EMBL/GenBank/DDBJ whole genome shotgun (WGS) entry which is preliminary data.</text>
</comment>
<evidence type="ECO:0000313" key="2">
    <source>
        <dbReference type="Proteomes" id="UP000799755"/>
    </source>
</evidence>
<keyword evidence="2" id="KW-1185">Reference proteome</keyword>
<dbReference type="Proteomes" id="UP000799755">
    <property type="component" value="Unassembled WGS sequence"/>
</dbReference>
<accession>A0ACB6QFH1</accession>
<name>A0ACB6QFH1_9PLEO</name>
<organism evidence="1 2">
    <name type="scientific">Lindgomyces ingoldianus</name>
    <dbReference type="NCBI Taxonomy" id="673940"/>
    <lineage>
        <taxon>Eukaryota</taxon>
        <taxon>Fungi</taxon>
        <taxon>Dikarya</taxon>
        <taxon>Ascomycota</taxon>
        <taxon>Pezizomycotina</taxon>
        <taxon>Dothideomycetes</taxon>
        <taxon>Pleosporomycetidae</taxon>
        <taxon>Pleosporales</taxon>
        <taxon>Lindgomycetaceae</taxon>
        <taxon>Lindgomyces</taxon>
    </lineage>
</organism>